<evidence type="ECO:0008006" key="3">
    <source>
        <dbReference type="Google" id="ProtNLM"/>
    </source>
</evidence>
<feature type="compositionally biased region" description="Low complexity" evidence="1">
    <location>
        <begin position="1"/>
        <end position="15"/>
    </location>
</feature>
<dbReference type="PANTHER" id="PTHR31286:SF168">
    <property type="entry name" value="DUF4283 DOMAIN-CONTAINING PROTEIN"/>
    <property type="match status" value="1"/>
</dbReference>
<dbReference type="EMBL" id="JACGWJ010000002">
    <property type="protein sequence ID" value="KAL0437492.1"/>
    <property type="molecule type" value="Genomic_DNA"/>
</dbReference>
<organism evidence="2">
    <name type="scientific">Sesamum radiatum</name>
    <name type="common">Black benniseed</name>
    <dbReference type="NCBI Taxonomy" id="300843"/>
    <lineage>
        <taxon>Eukaryota</taxon>
        <taxon>Viridiplantae</taxon>
        <taxon>Streptophyta</taxon>
        <taxon>Embryophyta</taxon>
        <taxon>Tracheophyta</taxon>
        <taxon>Spermatophyta</taxon>
        <taxon>Magnoliopsida</taxon>
        <taxon>eudicotyledons</taxon>
        <taxon>Gunneridae</taxon>
        <taxon>Pentapetalae</taxon>
        <taxon>asterids</taxon>
        <taxon>lamiids</taxon>
        <taxon>Lamiales</taxon>
        <taxon>Pedaliaceae</taxon>
        <taxon>Sesamum</taxon>
    </lineage>
</organism>
<comment type="caution">
    <text evidence="2">The sequence shown here is derived from an EMBL/GenBank/DDBJ whole genome shotgun (WGS) entry which is preliminary data.</text>
</comment>
<sequence length="243" mass="26427">MLGSSQAQPSSVPAPIKATVEGGQHAPPDSVNATAAAHSAMAAAMHTGKTQAADGPYFVYGRPLQLKNMPDCFEIKEDDISVTPVWAILPSLPLECWHPNALGKIGSRLGTPIAMDSLTMMMERVLYARILLEVDASKKLMDQVEFILSNGVISKQRVIYEFTPKFCSECHRFGHLNDSCQGSQLLAVAAGTATAATVNTITPKKAQTSEWTVVQRRNKNQKYMQKQQPSPAVTDEQGDQRQS</sequence>
<dbReference type="AlphaFoldDB" id="A0AAW2WB72"/>
<reference evidence="2" key="2">
    <citation type="journal article" date="2024" name="Plant">
        <title>Genomic evolution and insights into agronomic trait innovations of Sesamum species.</title>
        <authorList>
            <person name="Miao H."/>
            <person name="Wang L."/>
            <person name="Qu L."/>
            <person name="Liu H."/>
            <person name="Sun Y."/>
            <person name="Le M."/>
            <person name="Wang Q."/>
            <person name="Wei S."/>
            <person name="Zheng Y."/>
            <person name="Lin W."/>
            <person name="Duan Y."/>
            <person name="Cao H."/>
            <person name="Xiong S."/>
            <person name="Wang X."/>
            <person name="Wei L."/>
            <person name="Li C."/>
            <person name="Ma Q."/>
            <person name="Ju M."/>
            <person name="Zhao R."/>
            <person name="Li G."/>
            <person name="Mu C."/>
            <person name="Tian Q."/>
            <person name="Mei H."/>
            <person name="Zhang T."/>
            <person name="Gao T."/>
            <person name="Zhang H."/>
        </authorList>
    </citation>
    <scope>NUCLEOTIDE SEQUENCE</scope>
    <source>
        <strain evidence="2">G02</strain>
    </source>
</reference>
<evidence type="ECO:0000256" key="1">
    <source>
        <dbReference type="SAM" id="MobiDB-lite"/>
    </source>
</evidence>
<evidence type="ECO:0000313" key="2">
    <source>
        <dbReference type="EMBL" id="KAL0437492.1"/>
    </source>
</evidence>
<feature type="compositionally biased region" description="Polar residues" evidence="1">
    <location>
        <begin position="221"/>
        <end position="231"/>
    </location>
</feature>
<protein>
    <recommendedName>
        <fullName evidence="3">DUF4283 domain-containing protein</fullName>
    </recommendedName>
</protein>
<gene>
    <name evidence="2" type="ORF">Sradi_0457100</name>
</gene>
<dbReference type="PANTHER" id="PTHR31286">
    <property type="entry name" value="GLYCINE-RICH CELL WALL STRUCTURAL PROTEIN 1.8-LIKE"/>
    <property type="match status" value="1"/>
</dbReference>
<proteinExistence type="predicted"/>
<feature type="region of interest" description="Disordered" evidence="1">
    <location>
        <begin position="1"/>
        <end position="31"/>
    </location>
</feature>
<accession>A0AAW2WB72</accession>
<dbReference type="InterPro" id="IPR040256">
    <property type="entry name" value="At4g02000-like"/>
</dbReference>
<feature type="region of interest" description="Disordered" evidence="1">
    <location>
        <begin position="218"/>
        <end position="243"/>
    </location>
</feature>
<name>A0AAW2WB72_SESRA</name>
<reference evidence="2" key="1">
    <citation type="submission" date="2020-06" db="EMBL/GenBank/DDBJ databases">
        <authorList>
            <person name="Li T."/>
            <person name="Hu X."/>
            <person name="Zhang T."/>
            <person name="Song X."/>
            <person name="Zhang H."/>
            <person name="Dai N."/>
            <person name="Sheng W."/>
            <person name="Hou X."/>
            <person name="Wei L."/>
        </authorList>
    </citation>
    <scope>NUCLEOTIDE SEQUENCE</scope>
    <source>
        <strain evidence="2">G02</strain>
        <tissue evidence="2">Leaf</tissue>
    </source>
</reference>